<dbReference type="InterPro" id="IPR036113">
    <property type="entry name" value="Asp/Glu-ADT_sf_sub_c"/>
</dbReference>
<dbReference type="InterPro" id="IPR003837">
    <property type="entry name" value="GatC"/>
</dbReference>
<dbReference type="EC" id="6.3.5.-" evidence="1"/>
<proteinExistence type="inferred from homology"/>
<keyword evidence="1" id="KW-0648">Protein biosynthesis</keyword>
<dbReference type="GO" id="GO:0016740">
    <property type="term" value="F:transferase activity"/>
    <property type="evidence" value="ECO:0007669"/>
    <property type="project" value="UniProtKB-KW"/>
</dbReference>
<evidence type="ECO:0000313" key="3">
    <source>
        <dbReference type="Proteomes" id="UP000034778"/>
    </source>
</evidence>
<organism evidence="2 3">
    <name type="scientific">Candidatus Woesebacteria bacterium GW2011_GWB1_33_22</name>
    <dbReference type="NCBI Taxonomy" id="1618566"/>
    <lineage>
        <taxon>Bacteria</taxon>
        <taxon>Candidatus Woeseibacteriota</taxon>
    </lineage>
</organism>
<accession>A0A0G0A1J1</accession>
<dbReference type="AlphaFoldDB" id="A0A0G0A1J1"/>
<dbReference type="SUPFAM" id="SSF141000">
    <property type="entry name" value="Glu-tRNAGln amidotransferase C subunit"/>
    <property type="match status" value="1"/>
</dbReference>
<dbReference type="Pfam" id="PF02686">
    <property type="entry name" value="GatC"/>
    <property type="match status" value="1"/>
</dbReference>
<comment type="subunit">
    <text evidence="1">Heterotrimer of A, B and C subunits.</text>
</comment>
<comment type="catalytic activity">
    <reaction evidence="1">
        <text>L-glutamyl-tRNA(Gln) + L-glutamine + ATP + H2O = L-glutaminyl-tRNA(Gln) + L-glutamate + ADP + phosphate + H(+)</text>
        <dbReference type="Rhea" id="RHEA:17521"/>
        <dbReference type="Rhea" id="RHEA-COMP:9681"/>
        <dbReference type="Rhea" id="RHEA-COMP:9684"/>
        <dbReference type="ChEBI" id="CHEBI:15377"/>
        <dbReference type="ChEBI" id="CHEBI:15378"/>
        <dbReference type="ChEBI" id="CHEBI:29985"/>
        <dbReference type="ChEBI" id="CHEBI:30616"/>
        <dbReference type="ChEBI" id="CHEBI:43474"/>
        <dbReference type="ChEBI" id="CHEBI:58359"/>
        <dbReference type="ChEBI" id="CHEBI:78520"/>
        <dbReference type="ChEBI" id="CHEBI:78521"/>
        <dbReference type="ChEBI" id="CHEBI:456216"/>
    </reaction>
</comment>
<reference evidence="2 3" key="1">
    <citation type="journal article" date="2015" name="Nature">
        <title>rRNA introns, odd ribosomes, and small enigmatic genomes across a large radiation of phyla.</title>
        <authorList>
            <person name="Brown C.T."/>
            <person name="Hug L.A."/>
            <person name="Thomas B.C."/>
            <person name="Sharon I."/>
            <person name="Castelle C.J."/>
            <person name="Singh A."/>
            <person name="Wilkins M.J."/>
            <person name="Williams K.H."/>
            <person name="Banfield J.F."/>
        </authorList>
    </citation>
    <scope>NUCLEOTIDE SEQUENCE [LARGE SCALE GENOMIC DNA]</scope>
</reference>
<gene>
    <name evidence="1" type="primary">gatC</name>
    <name evidence="2" type="ORF">UR35_C0004G0048</name>
</gene>
<sequence>MTKLTKKEVLHVAKLSNLTLTDAEIKKFTPQLSKIVGFVGQLSEVDTNSVEPTNQTTGLTNVFREDKVISENILTQGQALSGTDNTYNGLFKVPAVLENRT</sequence>
<dbReference type="PANTHER" id="PTHR15004:SF0">
    <property type="entry name" value="GLUTAMYL-TRNA(GLN) AMIDOTRANSFERASE SUBUNIT C, MITOCHONDRIAL"/>
    <property type="match status" value="1"/>
</dbReference>
<dbReference type="STRING" id="1618566.UR35_C0004G0048"/>
<dbReference type="HAMAP" id="MF_00122">
    <property type="entry name" value="GatC"/>
    <property type="match status" value="1"/>
</dbReference>
<comment type="catalytic activity">
    <reaction evidence="1">
        <text>L-aspartyl-tRNA(Asn) + L-glutamine + ATP + H2O = L-asparaginyl-tRNA(Asn) + L-glutamate + ADP + phosphate + 2 H(+)</text>
        <dbReference type="Rhea" id="RHEA:14513"/>
        <dbReference type="Rhea" id="RHEA-COMP:9674"/>
        <dbReference type="Rhea" id="RHEA-COMP:9677"/>
        <dbReference type="ChEBI" id="CHEBI:15377"/>
        <dbReference type="ChEBI" id="CHEBI:15378"/>
        <dbReference type="ChEBI" id="CHEBI:29985"/>
        <dbReference type="ChEBI" id="CHEBI:30616"/>
        <dbReference type="ChEBI" id="CHEBI:43474"/>
        <dbReference type="ChEBI" id="CHEBI:58359"/>
        <dbReference type="ChEBI" id="CHEBI:78515"/>
        <dbReference type="ChEBI" id="CHEBI:78516"/>
        <dbReference type="ChEBI" id="CHEBI:456216"/>
    </reaction>
</comment>
<evidence type="ECO:0000256" key="1">
    <source>
        <dbReference type="HAMAP-Rule" id="MF_00122"/>
    </source>
</evidence>
<dbReference type="GO" id="GO:0050566">
    <property type="term" value="F:asparaginyl-tRNA synthase (glutamine-hydrolyzing) activity"/>
    <property type="evidence" value="ECO:0007669"/>
    <property type="project" value="RHEA"/>
</dbReference>
<comment type="caution">
    <text evidence="2">The sequence shown here is derived from an EMBL/GenBank/DDBJ whole genome shotgun (WGS) entry which is preliminary data.</text>
</comment>
<protein>
    <recommendedName>
        <fullName evidence="1">Aspartyl/glutamyl-tRNA(Asn/Gln) amidotransferase subunit C</fullName>
        <shortName evidence="1">Asp/Glu-ADT subunit C</shortName>
        <ecNumber evidence="1">6.3.5.-</ecNumber>
    </recommendedName>
</protein>
<dbReference type="GO" id="GO:0070681">
    <property type="term" value="P:glutaminyl-tRNAGln biosynthesis via transamidation"/>
    <property type="evidence" value="ECO:0007669"/>
    <property type="project" value="TreeGrafter"/>
</dbReference>
<comment type="similarity">
    <text evidence="1">Belongs to the GatC family.</text>
</comment>
<dbReference type="Proteomes" id="UP000034778">
    <property type="component" value="Unassembled WGS sequence"/>
</dbReference>
<dbReference type="Gene3D" id="1.10.20.60">
    <property type="entry name" value="Glu-tRNAGln amidotransferase C subunit, N-terminal domain"/>
    <property type="match status" value="1"/>
</dbReference>
<name>A0A0G0A1J1_9BACT</name>
<dbReference type="EMBL" id="LBOW01000004">
    <property type="protein sequence ID" value="KKP45016.1"/>
    <property type="molecule type" value="Genomic_DNA"/>
</dbReference>
<dbReference type="PANTHER" id="PTHR15004">
    <property type="entry name" value="GLUTAMYL-TRNA(GLN) AMIDOTRANSFERASE SUBUNIT C, MITOCHONDRIAL"/>
    <property type="match status" value="1"/>
</dbReference>
<dbReference type="GO" id="GO:0006450">
    <property type="term" value="P:regulation of translational fidelity"/>
    <property type="evidence" value="ECO:0007669"/>
    <property type="project" value="InterPro"/>
</dbReference>
<evidence type="ECO:0000313" key="2">
    <source>
        <dbReference type="EMBL" id="KKP45016.1"/>
    </source>
</evidence>
<keyword evidence="1" id="KW-0067">ATP-binding</keyword>
<keyword evidence="1" id="KW-0436">Ligase</keyword>
<dbReference type="GO" id="GO:0050567">
    <property type="term" value="F:glutaminyl-tRNA synthase (glutamine-hydrolyzing) activity"/>
    <property type="evidence" value="ECO:0007669"/>
    <property type="project" value="UniProtKB-UniRule"/>
</dbReference>
<dbReference type="GO" id="GO:0006412">
    <property type="term" value="P:translation"/>
    <property type="evidence" value="ECO:0007669"/>
    <property type="project" value="UniProtKB-UniRule"/>
</dbReference>
<comment type="function">
    <text evidence="1">Allows the formation of correctly charged Asn-tRNA(Asn) or Gln-tRNA(Gln) through the transamidation of misacylated Asp-tRNA(Asn) or Glu-tRNA(Gln) in organisms which lack either or both of asparaginyl-tRNA or glutaminyl-tRNA synthetases. The reaction takes place in the presence of glutamine and ATP through an activated phospho-Asp-tRNA(Asn) or phospho-Glu-tRNA(Gln).</text>
</comment>
<dbReference type="GO" id="GO:0005524">
    <property type="term" value="F:ATP binding"/>
    <property type="evidence" value="ECO:0007669"/>
    <property type="project" value="UniProtKB-KW"/>
</dbReference>
<keyword evidence="1" id="KW-0547">Nucleotide-binding</keyword>
<dbReference type="NCBIfam" id="TIGR00135">
    <property type="entry name" value="gatC"/>
    <property type="match status" value="1"/>
</dbReference>
<keyword evidence="2" id="KW-0808">Transferase</keyword>